<dbReference type="AlphaFoldDB" id="A0A3P7P347"/>
<feature type="region of interest" description="Disordered" evidence="1">
    <location>
        <begin position="95"/>
        <end position="130"/>
    </location>
</feature>
<evidence type="ECO:0000313" key="3">
    <source>
        <dbReference type="Proteomes" id="UP000281553"/>
    </source>
</evidence>
<dbReference type="Proteomes" id="UP000281553">
    <property type="component" value="Unassembled WGS sequence"/>
</dbReference>
<dbReference type="EMBL" id="UYRU01089913">
    <property type="protein sequence ID" value="VDN36961.1"/>
    <property type="molecule type" value="Genomic_DNA"/>
</dbReference>
<accession>A0A3P7P347</accession>
<gene>
    <name evidence="2" type="ORF">DILT_LOCUS17185</name>
</gene>
<protein>
    <submittedName>
        <fullName evidence="2">Uncharacterized protein</fullName>
    </submittedName>
</protein>
<reference evidence="2 3" key="1">
    <citation type="submission" date="2018-11" db="EMBL/GenBank/DDBJ databases">
        <authorList>
            <consortium name="Pathogen Informatics"/>
        </authorList>
    </citation>
    <scope>NUCLEOTIDE SEQUENCE [LARGE SCALE GENOMIC DNA]</scope>
</reference>
<organism evidence="2 3">
    <name type="scientific">Dibothriocephalus latus</name>
    <name type="common">Fish tapeworm</name>
    <name type="synonym">Diphyllobothrium latum</name>
    <dbReference type="NCBI Taxonomy" id="60516"/>
    <lineage>
        <taxon>Eukaryota</taxon>
        <taxon>Metazoa</taxon>
        <taxon>Spiralia</taxon>
        <taxon>Lophotrochozoa</taxon>
        <taxon>Platyhelminthes</taxon>
        <taxon>Cestoda</taxon>
        <taxon>Eucestoda</taxon>
        <taxon>Diphyllobothriidea</taxon>
        <taxon>Diphyllobothriidae</taxon>
        <taxon>Dibothriocephalus</taxon>
    </lineage>
</organism>
<name>A0A3P7P347_DIBLA</name>
<keyword evidence="3" id="KW-1185">Reference proteome</keyword>
<proteinExistence type="predicted"/>
<evidence type="ECO:0000256" key="1">
    <source>
        <dbReference type="SAM" id="MobiDB-lite"/>
    </source>
</evidence>
<sequence>MLAVALVALFDRLSRPSSLSKKSAKVSTTCQCASDLHNLLAALRKCFNTYQISLTTLKTAFHDVKSLLPADGILQPEGTVVFEMFSLLSVASSMQPAVKPSSRPGDDIRASSRTPYPSLPTDAGSTTSASAPDDVFERRLAYIAFMVELL</sequence>
<feature type="non-terminal residue" evidence="2">
    <location>
        <position position="150"/>
    </location>
</feature>
<evidence type="ECO:0000313" key="2">
    <source>
        <dbReference type="EMBL" id="VDN36961.1"/>
    </source>
</evidence>